<dbReference type="Proteomes" id="UP000006727">
    <property type="component" value="Chromosome 2"/>
</dbReference>
<proteinExistence type="predicted"/>
<dbReference type="CDD" id="cd00010">
    <property type="entry name" value="AAI_LTSS"/>
    <property type="match status" value="1"/>
</dbReference>
<feature type="domain" description="Bifunctional inhibitor/plant lipid transfer protein/seed storage helical" evidence="2">
    <location>
        <begin position="99"/>
        <end position="168"/>
    </location>
</feature>
<dbReference type="PANTHER" id="PTHR33122">
    <property type="entry name" value="LIPID BINDING PROTEIN-RELATED"/>
    <property type="match status" value="1"/>
</dbReference>
<evidence type="ECO:0000256" key="1">
    <source>
        <dbReference type="SAM" id="MobiDB-lite"/>
    </source>
</evidence>
<dbReference type="InterPro" id="IPR016140">
    <property type="entry name" value="Bifunc_inhib/LTP/seed_store"/>
</dbReference>
<evidence type="ECO:0000313" key="4">
    <source>
        <dbReference type="Proteomes" id="UP000006727"/>
    </source>
</evidence>
<dbReference type="GO" id="GO:0009627">
    <property type="term" value="P:systemic acquired resistance"/>
    <property type="evidence" value="ECO:0007669"/>
    <property type="project" value="InterPro"/>
</dbReference>
<dbReference type="SUPFAM" id="SSF47699">
    <property type="entry name" value="Bifunctional inhibitor/lipid-transfer protein/seed storage 2S albumin"/>
    <property type="match status" value="1"/>
</dbReference>
<reference evidence="3 4" key="1">
    <citation type="journal article" date="2008" name="Science">
        <title>The Physcomitrella genome reveals evolutionary insights into the conquest of land by plants.</title>
        <authorList>
            <person name="Rensing S."/>
            <person name="Lang D."/>
            <person name="Zimmer A."/>
            <person name="Terry A."/>
            <person name="Salamov A."/>
            <person name="Shapiro H."/>
            <person name="Nishiyama T."/>
            <person name="Perroud P.-F."/>
            <person name="Lindquist E."/>
            <person name="Kamisugi Y."/>
            <person name="Tanahashi T."/>
            <person name="Sakakibara K."/>
            <person name="Fujita T."/>
            <person name="Oishi K."/>
            <person name="Shin-I T."/>
            <person name="Kuroki Y."/>
            <person name="Toyoda A."/>
            <person name="Suzuki Y."/>
            <person name="Hashimoto A."/>
            <person name="Yamaguchi K."/>
            <person name="Sugano A."/>
            <person name="Kohara Y."/>
            <person name="Fujiyama A."/>
            <person name="Anterola A."/>
            <person name="Aoki S."/>
            <person name="Ashton N."/>
            <person name="Barbazuk W.B."/>
            <person name="Barker E."/>
            <person name="Bennetzen J."/>
            <person name="Bezanilla M."/>
            <person name="Blankenship R."/>
            <person name="Cho S.H."/>
            <person name="Dutcher S."/>
            <person name="Estelle M."/>
            <person name="Fawcett J.A."/>
            <person name="Gundlach H."/>
            <person name="Hanada K."/>
            <person name="Heyl A."/>
            <person name="Hicks K.A."/>
            <person name="Hugh J."/>
            <person name="Lohr M."/>
            <person name="Mayer K."/>
            <person name="Melkozernov A."/>
            <person name="Murata T."/>
            <person name="Nelson D."/>
            <person name="Pils B."/>
            <person name="Prigge M."/>
            <person name="Reiss B."/>
            <person name="Renner T."/>
            <person name="Rombauts S."/>
            <person name="Rushton P."/>
            <person name="Sanderfoot A."/>
            <person name="Schween G."/>
            <person name="Shiu S.-H."/>
            <person name="Stueber K."/>
            <person name="Theodoulou F.L."/>
            <person name="Tu H."/>
            <person name="Van de Peer Y."/>
            <person name="Verrier P.J."/>
            <person name="Waters E."/>
            <person name="Wood A."/>
            <person name="Yang L."/>
            <person name="Cove D."/>
            <person name="Cuming A."/>
            <person name="Hasebe M."/>
            <person name="Lucas S."/>
            <person name="Mishler D.B."/>
            <person name="Reski R."/>
            <person name="Grigoriev I."/>
            <person name="Quatrano R.S."/>
            <person name="Boore J.L."/>
        </authorList>
    </citation>
    <scope>NUCLEOTIDE SEQUENCE [LARGE SCALE GENOMIC DNA]</scope>
    <source>
        <strain evidence="3 4">cv. Gransden 2004</strain>
    </source>
</reference>
<dbReference type="EnsemblPlants" id="Pp3c2_27070V3.2">
    <property type="protein sequence ID" value="Pp3c2_27070V3.2"/>
    <property type="gene ID" value="Pp3c2_27070"/>
</dbReference>
<sequence>MVREQYTGIFATVQTNLETDFLRTRSRLTFPAPGFIRPAPRNPNDGTAAPVPVAATPTNLLIPAASSPAAQYNTPHAGHFPSSRLRRLPPSAVSSTKHLAPSASKNTNVMPSRQCCSNVASMGKGLPEAKCLCSLLHHPLARSQGVVPQIALGISQKCRIAVSRGFVCQVRRRVHSCVRRGDDHDDGVATHGFDLHAVQEFASQKAELSGSKPEHRRRHVRSKWTENL</sequence>
<accession>A0A7I4D4V8</accession>
<keyword evidence="4" id="KW-1185">Reference proteome</keyword>
<feature type="region of interest" description="Disordered" evidence="1">
    <location>
        <begin position="205"/>
        <end position="228"/>
    </location>
</feature>
<reference evidence="3" key="3">
    <citation type="submission" date="2020-12" db="UniProtKB">
        <authorList>
            <consortium name="EnsemblPlants"/>
        </authorList>
    </citation>
    <scope>IDENTIFICATION</scope>
</reference>
<evidence type="ECO:0000313" key="3">
    <source>
        <dbReference type="EnsemblPlants" id="Pp3c2_27070V3.2"/>
    </source>
</evidence>
<evidence type="ECO:0000259" key="2">
    <source>
        <dbReference type="Pfam" id="PF00234"/>
    </source>
</evidence>
<dbReference type="InParanoid" id="A0A7I4D4V8"/>
<dbReference type="InterPro" id="IPR036312">
    <property type="entry name" value="Bifun_inhib/LTP/seed_sf"/>
</dbReference>
<name>A0A7I4D4V8_PHYPA</name>
<dbReference type="Pfam" id="PF00234">
    <property type="entry name" value="Tryp_alpha_amyl"/>
    <property type="match status" value="1"/>
</dbReference>
<reference evidence="3 4" key="2">
    <citation type="journal article" date="2018" name="Plant J.">
        <title>The Physcomitrella patens chromosome-scale assembly reveals moss genome structure and evolution.</title>
        <authorList>
            <person name="Lang D."/>
            <person name="Ullrich K.K."/>
            <person name="Murat F."/>
            <person name="Fuchs J."/>
            <person name="Jenkins J."/>
            <person name="Haas F.B."/>
            <person name="Piednoel M."/>
            <person name="Gundlach H."/>
            <person name="Van Bel M."/>
            <person name="Meyberg R."/>
            <person name="Vives C."/>
            <person name="Morata J."/>
            <person name="Symeonidi A."/>
            <person name="Hiss M."/>
            <person name="Muchero W."/>
            <person name="Kamisugi Y."/>
            <person name="Saleh O."/>
            <person name="Blanc G."/>
            <person name="Decker E.L."/>
            <person name="van Gessel N."/>
            <person name="Grimwood J."/>
            <person name="Hayes R.D."/>
            <person name="Graham S.W."/>
            <person name="Gunter L.E."/>
            <person name="McDaniel S.F."/>
            <person name="Hoernstein S.N.W."/>
            <person name="Larsson A."/>
            <person name="Li F.W."/>
            <person name="Perroud P.F."/>
            <person name="Phillips J."/>
            <person name="Ranjan P."/>
            <person name="Rokshar D.S."/>
            <person name="Rothfels C.J."/>
            <person name="Schneider L."/>
            <person name="Shu S."/>
            <person name="Stevenson D.W."/>
            <person name="Thummler F."/>
            <person name="Tillich M."/>
            <person name="Villarreal Aguilar J.C."/>
            <person name="Widiez T."/>
            <person name="Wong G.K."/>
            <person name="Wymore A."/>
            <person name="Zhang Y."/>
            <person name="Zimmer A.D."/>
            <person name="Quatrano R.S."/>
            <person name="Mayer K.F.X."/>
            <person name="Goodstein D."/>
            <person name="Casacuberta J.M."/>
            <person name="Vandepoele K."/>
            <person name="Reski R."/>
            <person name="Cuming A.C."/>
            <person name="Tuskan G.A."/>
            <person name="Maumus F."/>
            <person name="Salse J."/>
            <person name="Schmutz J."/>
            <person name="Rensing S.A."/>
        </authorList>
    </citation>
    <scope>NUCLEOTIDE SEQUENCE [LARGE SCALE GENOMIC DNA]</scope>
    <source>
        <strain evidence="3 4">cv. Gransden 2004</strain>
    </source>
</reference>
<dbReference type="GO" id="GO:0005504">
    <property type="term" value="F:fatty acid binding"/>
    <property type="evidence" value="ECO:0007669"/>
    <property type="project" value="InterPro"/>
</dbReference>
<organism evidence="3 4">
    <name type="scientific">Physcomitrium patens</name>
    <name type="common">Spreading-leaved earth moss</name>
    <name type="synonym">Physcomitrella patens</name>
    <dbReference type="NCBI Taxonomy" id="3218"/>
    <lineage>
        <taxon>Eukaryota</taxon>
        <taxon>Viridiplantae</taxon>
        <taxon>Streptophyta</taxon>
        <taxon>Embryophyta</taxon>
        <taxon>Bryophyta</taxon>
        <taxon>Bryophytina</taxon>
        <taxon>Bryopsida</taxon>
        <taxon>Funariidae</taxon>
        <taxon>Funariales</taxon>
        <taxon>Funariaceae</taxon>
        <taxon>Physcomitrium</taxon>
    </lineage>
</organism>
<dbReference type="Gene3D" id="1.10.110.10">
    <property type="entry name" value="Plant lipid-transfer and hydrophobic proteins"/>
    <property type="match status" value="1"/>
</dbReference>
<dbReference type="EMBL" id="ABEU02000002">
    <property type="status" value="NOT_ANNOTATED_CDS"/>
    <property type="molecule type" value="Genomic_DNA"/>
</dbReference>
<protein>
    <recommendedName>
        <fullName evidence="2">Bifunctional inhibitor/plant lipid transfer protein/seed storage helical domain-containing protein</fullName>
    </recommendedName>
</protein>
<dbReference type="PANTHER" id="PTHR33122:SF13">
    <property type="entry name" value="BIFUNCTIONAL INHIBITOR_LIPID-TRANSFER PROTEIN_SEED STORAGE 2S ALBUMIN SUPERFAMILY PROTEIN"/>
    <property type="match status" value="1"/>
</dbReference>
<dbReference type="InterPro" id="IPR039265">
    <property type="entry name" value="DIR1-like"/>
</dbReference>
<dbReference type="Gramene" id="Pp3c2_27070V3.2">
    <property type="protein sequence ID" value="Pp3c2_27070V3.2"/>
    <property type="gene ID" value="Pp3c2_27070"/>
</dbReference>
<dbReference type="AlphaFoldDB" id="A0A7I4D4V8"/>